<evidence type="ECO:0000256" key="2">
    <source>
        <dbReference type="ARBA" id="ARBA00029447"/>
    </source>
</evidence>
<evidence type="ECO:0000313" key="7">
    <source>
        <dbReference type="EMBL" id="NBN78595.1"/>
    </source>
</evidence>
<protein>
    <submittedName>
        <fullName evidence="7">HAMP domain-containing protein</fullName>
    </submittedName>
</protein>
<dbReference type="Gene3D" id="6.10.340.10">
    <property type="match status" value="1"/>
</dbReference>
<dbReference type="Proteomes" id="UP000586722">
    <property type="component" value="Unassembled WGS sequence"/>
</dbReference>
<reference evidence="8" key="1">
    <citation type="submission" date="2020-01" db="EMBL/GenBank/DDBJ databases">
        <authorList>
            <person name="Fang Y."/>
            <person name="Sun R."/>
            <person name="Nie L."/>
            <person name="He J."/>
            <person name="Hao L."/>
            <person name="Wang L."/>
            <person name="Su S."/>
            <person name="Lv E."/>
            <person name="Zhang Z."/>
            <person name="Xie R."/>
            <person name="Liu H."/>
        </authorList>
    </citation>
    <scope>NUCLEOTIDE SEQUENCE [LARGE SCALE GENOMIC DNA]</scope>
    <source>
        <strain evidence="8">XCT-53</strain>
    </source>
</reference>
<keyword evidence="1 3" id="KW-0807">Transducer</keyword>
<evidence type="ECO:0000313" key="8">
    <source>
        <dbReference type="Proteomes" id="UP000586722"/>
    </source>
</evidence>
<dbReference type="Pfam" id="PF00015">
    <property type="entry name" value="MCPsignal"/>
    <property type="match status" value="1"/>
</dbReference>
<feature type="domain" description="Methyl-accepting transducer" evidence="5">
    <location>
        <begin position="551"/>
        <end position="787"/>
    </location>
</feature>
<evidence type="ECO:0000256" key="1">
    <source>
        <dbReference type="ARBA" id="ARBA00023224"/>
    </source>
</evidence>
<proteinExistence type="inferred from homology"/>
<keyword evidence="4" id="KW-0812">Transmembrane</keyword>
<comment type="caution">
    <text evidence="7">The sequence shown here is derived from an EMBL/GenBank/DDBJ whole genome shotgun (WGS) entry which is preliminary data.</text>
</comment>
<dbReference type="GO" id="GO:0007165">
    <property type="term" value="P:signal transduction"/>
    <property type="evidence" value="ECO:0007669"/>
    <property type="project" value="UniProtKB-KW"/>
</dbReference>
<dbReference type="PROSITE" id="PS50885">
    <property type="entry name" value="HAMP"/>
    <property type="match status" value="1"/>
</dbReference>
<keyword evidence="4" id="KW-0472">Membrane</keyword>
<evidence type="ECO:0000259" key="5">
    <source>
        <dbReference type="PROSITE" id="PS50111"/>
    </source>
</evidence>
<organism evidence="7 8">
    <name type="scientific">Pannonibacter tanglangensis</name>
    <dbReference type="NCBI Taxonomy" id="2750084"/>
    <lineage>
        <taxon>Bacteria</taxon>
        <taxon>Pseudomonadati</taxon>
        <taxon>Pseudomonadota</taxon>
        <taxon>Alphaproteobacteria</taxon>
        <taxon>Hyphomicrobiales</taxon>
        <taxon>Stappiaceae</taxon>
        <taxon>Pannonibacter</taxon>
    </lineage>
</organism>
<dbReference type="SMART" id="SM00283">
    <property type="entry name" value="MA"/>
    <property type="match status" value="1"/>
</dbReference>
<dbReference type="GO" id="GO:0016020">
    <property type="term" value="C:membrane"/>
    <property type="evidence" value="ECO:0007669"/>
    <property type="project" value="InterPro"/>
</dbReference>
<dbReference type="Pfam" id="PF00672">
    <property type="entry name" value="HAMP"/>
    <property type="match status" value="1"/>
</dbReference>
<keyword evidence="4" id="KW-1133">Transmembrane helix</keyword>
<dbReference type="PANTHER" id="PTHR32089:SF112">
    <property type="entry name" value="LYSOZYME-LIKE PROTEIN-RELATED"/>
    <property type="match status" value="1"/>
</dbReference>
<evidence type="ECO:0000256" key="3">
    <source>
        <dbReference type="PROSITE-ProRule" id="PRU00284"/>
    </source>
</evidence>
<dbReference type="SUPFAM" id="SSF58104">
    <property type="entry name" value="Methyl-accepting chemotaxis protein (MCP) signaling domain"/>
    <property type="match status" value="1"/>
</dbReference>
<dbReference type="PANTHER" id="PTHR32089">
    <property type="entry name" value="METHYL-ACCEPTING CHEMOTAXIS PROTEIN MCPB"/>
    <property type="match status" value="1"/>
</dbReference>
<evidence type="ECO:0000259" key="6">
    <source>
        <dbReference type="PROSITE" id="PS50885"/>
    </source>
</evidence>
<feature type="transmembrane region" description="Helical" evidence="4">
    <location>
        <begin position="21"/>
        <end position="40"/>
    </location>
</feature>
<dbReference type="InterPro" id="IPR004089">
    <property type="entry name" value="MCPsignal_dom"/>
</dbReference>
<dbReference type="CDD" id="cd06225">
    <property type="entry name" value="HAMP"/>
    <property type="match status" value="1"/>
</dbReference>
<keyword evidence="8" id="KW-1185">Reference proteome</keyword>
<feature type="transmembrane region" description="Helical" evidence="4">
    <location>
        <begin position="428"/>
        <end position="456"/>
    </location>
</feature>
<dbReference type="PROSITE" id="PS50111">
    <property type="entry name" value="CHEMOTAXIS_TRANSDUC_2"/>
    <property type="match status" value="1"/>
</dbReference>
<dbReference type="Gene3D" id="1.10.287.950">
    <property type="entry name" value="Methyl-accepting chemotaxis protein"/>
    <property type="match status" value="1"/>
</dbReference>
<dbReference type="RefSeq" id="WP_161708538.1">
    <property type="nucleotide sequence ID" value="NZ_JAABLQ010000001.1"/>
</dbReference>
<dbReference type="AlphaFoldDB" id="A0A7X5F4H0"/>
<comment type="similarity">
    <text evidence="2">Belongs to the methyl-accepting chemotaxis (MCP) protein family.</text>
</comment>
<dbReference type="EMBL" id="JAABLQ010000001">
    <property type="protein sequence ID" value="NBN78595.1"/>
    <property type="molecule type" value="Genomic_DNA"/>
</dbReference>
<sequence length="807" mass="83285">MVSFMNWLSDLRIAVKVGGGFAAMVTLTAVVGGIGAYSVLGLSEQTQTSSSATAALAQLQQVTAAKERYLDSRDAATAQTVTGEIEQLKRLLAGLETAGADIAAVTAAETAVAGFLSNFSSVTTAIGEQQQQVSRLLTSAGKLESLSAEIGDVMLTQQRSATEEVKTATRTRDRADKASRLLADVQQQSLEVQNLLLLASQAGDAALLEQARDRATAMAEAARAAGGVKGSGLDEAAVAGLAAGAAALAERLTPIAAMPDAWGRRAAAVVTAGDSLATRQTAADLNAGLLATLDEARKQAAGAQSRLSIVELVKVNADKFAKASLELRAATMEGLASPGGFDVKPVAMRVDMLRSLASTLAADVAAFPQIKDTVARITAETDAYAGELAALQTAAERLASSRQALDQLSAEVMTGIAAMTERQSQATVAAASAALTVLAGAVLAAIVLAAGLGLLLSMLITRPTRSLTALMDRLARGDTSVAVTTATRRDEIGDMSRTVQVFRDNAIERMRLEAENRTEQERTLQRQQRIEALIRDFRSTVGTLTTQLGQTAGSMEATARNLSGIAEESARKANDTQSVSDNALHSVENVASAAEELAASIGEIGAQVRRTSTIVNTATLSVEETNRKVESLAEAAHRIGEVVTLIQAIAEQTNLLALNATIEAARAGEAGKGFAVVAAEVKGLANQTSKATEEISGQIAAIQASTGDAVAAISGIVRTMDEVDSYTAAIAAAVEQQGAATSEISGSVQRAAQGTLAVKANMDGLAGTVEETQSSSRSVLSASEELGSKTVALRHEIDRFLAEVAAA</sequence>
<gene>
    <name evidence="7" type="ORF">GWI72_09985</name>
</gene>
<accession>A0A7X5F4H0</accession>
<name>A0A7X5F4H0_9HYPH</name>
<dbReference type="InterPro" id="IPR003660">
    <property type="entry name" value="HAMP_dom"/>
</dbReference>
<feature type="domain" description="HAMP" evidence="6">
    <location>
        <begin position="458"/>
        <end position="511"/>
    </location>
</feature>
<dbReference type="SMART" id="SM00304">
    <property type="entry name" value="HAMP"/>
    <property type="match status" value="1"/>
</dbReference>
<evidence type="ECO:0000256" key="4">
    <source>
        <dbReference type="SAM" id="Phobius"/>
    </source>
</evidence>